<dbReference type="InterPro" id="IPR006327">
    <property type="entry name" value="PTS_IIC_fruc"/>
</dbReference>
<dbReference type="GO" id="GO:0090563">
    <property type="term" value="F:protein-phosphocysteine-sugar phosphotransferase activity"/>
    <property type="evidence" value="ECO:0007669"/>
    <property type="project" value="TreeGrafter"/>
</dbReference>
<feature type="transmembrane region" description="Helical" evidence="9">
    <location>
        <begin position="58"/>
        <end position="76"/>
    </location>
</feature>
<dbReference type="EMBL" id="SMCQ01000035">
    <property type="protein sequence ID" value="TCV91132.1"/>
    <property type="molecule type" value="Genomic_DNA"/>
</dbReference>
<evidence type="ECO:0000256" key="7">
    <source>
        <dbReference type="ARBA" id="ARBA00022989"/>
    </source>
</evidence>
<dbReference type="GO" id="GO:0009401">
    <property type="term" value="P:phosphoenolpyruvate-dependent sugar phosphotransferase system"/>
    <property type="evidence" value="ECO:0007669"/>
    <property type="project" value="UniProtKB-KW"/>
</dbReference>
<dbReference type="AlphaFoldDB" id="A0A4R3YGQ4"/>
<name>A0A4R3YGQ4_9FIRM</name>
<evidence type="ECO:0000256" key="5">
    <source>
        <dbReference type="ARBA" id="ARBA00022683"/>
    </source>
</evidence>
<dbReference type="InterPro" id="IPR003352">
    <property type="entry name" value="PTS_EIIC"/>
</dbReference>
<evidence type="ECO:0000256" key="1">
    <source>
        <dbReference type="ARBA" id="ARBA00004429"/>
    </source>
</evidence>
<organism evidence="11 12">
    <name type="scientific">Longibaculum muris</name>
    <dbReference type="NCBI Taxonomy" id="1796628"/>
    <lineage>
        <taxon>Bacteria</taxon>
        <taxon>Bacillati</taxon>
        <taxon>Bacillota</taxon>
        <taxon>Erysipelotrichia</taxon>
        <taxon>Erysipelotrichales</taxon>
        <taxon>Coprobacillaceae</taxon>
        <taxon>Longibaculum</taxon>
    </lineage>
</organism>
<evidence type="ECO:0000313" key="12">
    <source>
        <dbReference type="Proteomes" id="UP000295515"/>
    </source>
</evidence>
<sequence length="357" mass="37304">MRENLKIVKRHLLTGTSHMIPFIVSGGILLALSVMVNPQGISQSTVNNQIFVSGLSEIGHAGLTLFIPVLGGYIAYSIAERPGLAPGMCGAWVAKSVGAGFLGGIAAGFIAGVIVNYLKKIELPLSLKSLGAIFLYPVVGTLLTGGIVFWLIGKPISFVMSSLTSWLAHMNDIGLVPLGAILGSMTAFDMGGPINKVATLFAQTQVDTLPYLMGGVGVAICTPSIGMGIATMLAPKKYNVEEREAGKAAILMGCMGITEGAIPFAANDPIRVIPSICVGAAIGNIISFLLGVLNHAPWGGLIVLPVIEGKLGYVIGVVVGSLVTAILVNVLKRKNTDHIDSQELDCLEDIELDFEEL</sequence>
<evidence type="ECO:0000256" key="8">
    <source>
        <dbReference type="ARBA" id="ARBA00023136"/>
    </source>
</evidence>
<dbReference type="RefSeq" id="WP_066445139.1">
    <property type="nucleotide sequence ID" value="NZ_JADMQS010000010.1"/>
</dbReference>
<feature type="transmembrane region" description="Helical" evidence="9">
    <location>
        <begin position="20"/>
        <end position="38"/>
    </location>
</feature>
<protein>
    <submittedName>
        <fullName evidence="11">PTS system IIC component (Fru family)</fullName>
    </submittedName>
</protein>
<gene>
    <name evidence="11" type="ORF">EDD60_13516</name>
</gene>
<evidence type="ECO:0000256" key="2">
    <source>
        <dbReference type="ARBA" id="ARBA00022448"/>
    </source>
</evidence>
<feature type="transmembrane region" description="Helical" evidence="9">
    <location>
        <begin position="130"/>
        <end position="152"/>
    </location>
</feature>
<keyword evidence="12" id="KW-1185">Reference proteome</keyword>
<dbReference type="InterPro" id="IPR050864">
    <property type="entry name" value="Bacterial_PTS_Sugar_Transport"/>
</dbReference>
<feature type="transmembrane region" description="Helical" evidence="9">
    <location>
        <begin position="313"/>
        <end position="331"/>
    </location>
</feature>
<dbReference type="PROSITE" id="PS51104">
    <property type="entry name" value="PTS_EIIC_TYPE_2"/>
    <property type="match status" value="1"/>
</dbReference>
<evidence type="ECO:0000256" key="3">
    <source>
        <dbReference type="ARBA" id="ARBA00022475"/>
    </source>
</evidence>
<dbReference type="NCBIfam" id="NF007787">
    <property type="entry name" value="PRK10478.1"/>
    <property type="match status" value="1"/>
</dbReference>
<keyword evidence="5" id="KW-0598">Phosphotransferase system</keyword>
<evidence type="ECO:0000256" key="4">
    <source>
        <dbReference type="ARBA" id="ARBA00022597"/>
    </source>
</evidence>
<keyword evidence="3" id="KW-1003">Cell membrane</keyword>
<feature type="transmembrane region" description="Helical" evidence="9">
    <location>
        <begin position="97"/>
        <end position="118"/>
    </location>
</feature>
<feature type="domain" description="PTS EIIC type-2" evidence="10">
    <location>
        <begin position="8"/>
        <end position="341"/>
    </location>
</feature>
<keyword evidence="8 9" id="KW-0472">Membrane</keyword>
<evidence type="ECO:0000256" key="9">
    <source>
        <dbReference type="SAM" id="Phobius"/>
    </source>
</evidence>
<dbReference type="Pfam" id="PF02378">
    <property type="entry name" value="PTS_EIIC"/>
    <property type="match status" value="1"/>
</dbReference>
<reference evidence="11 12" key="1">
    <citation type="submission" date="2019-03" db="EMBL/GenBank/DDBJ databases">
        <title>Genomic Encyclopedia of Type Strains, Phase IV (KMG-IV): sequencing the most valuable type-strain genomes for metagenomic binning, comparative biology and taxonomic classification.</title>
        <authorList>
            <person name="Goeker M."/>
        </authorList>
    </citation>
    <scope>NUCLEOTIDE SEQUENCE [LARGE SCALE GENOMIC DNA]</scope>
    <source>
        <strain evidence="11 12">DSM 29487</strain>
    </source>
</reference>
<dbReference type="Proteomes" id="UP000295515">
    <property type="component" value="Unassembled WGS sequence"/>
</dbReference>
<comment type="caution">
    <text evidence="11">The sequence shown here is derived from an EMBL/GenBank/DDBJ whole genome shotgun (WGS) entry which is preliminary data.</text>
</comment>
<accession>A0A4R3YGQ4</accession>
<evidence type="ECO:0000256" key="6">
    <source>
        <dbReference type="ARBA" id="ARBA00022692"/>
    </source>
</evidence>
<dbReference type="GeneID" id="98916785"/>
<dbReference type="GO" id="GO:0005351">
    <property type="term" value="F:carbohydrate:proton symporter activity"/>
    <property type="evidence" value="ECO:0007669"/>
    <property type="project" value="InterPro"/>
</dbReference>
<feature type="transmembrane region" description="Helical" evidence="9">
    <location>
        <begin position="272"/>
        <end position="293"/>
    </location>
</feature>
<dbReference type="GO" id="GO:0008982">
    <property type="term" value="F:protein-N(PI)-phosphohistidine-sugar phosphotransferase activity"/>
    <property type="evidence" value="ECO:0007669"/>
    <property type="project" value="InterPro"/>
</dbReference>
<keyword evidence="6 9" id="KW-0812">Transmembrane</keyword>
<feature type="transmembrane region" description="Helical" evidence="9">
    <location>
        <begin position="173"/>
        <end position="191"/>
    </location>
</feature>
<keyword evidence="7 9" id="KW-1133">Transmembrane helix</keyword>
<keyword evidence="4" id="KW-0762">Sugar transport</keyword>
<dbReference type="PANTHER" id="PTHR30505:SF0">
    <property type="entry name" value="FRUCTOSE-LIKE PTS SYSTEM EIIBC COMPONENT-RELATED"/>
    <property type="match status" value="1"/>
</dbReference>
<dbReference type="PANTHER" id="PTHR30505">
    <property type="entry name" value="FRUCTOSE-LIKE PERMEASE"/>
    <property type="match status" value="1"/>
</dbReference>
<evidence type="ECO:0000313" key="11">
    <source>
        <dbReference type="EMBL" id="TCV91132.1"/>
    </source>
</evidence>
<comment type="subcellular location">
    <subcellularLocation>
        <location evidence="1">Cell inner membrane</location>
        <topology evidence="1">Multi-pass membrane protein</topology>
    </subcellularLocation>
</comment>
<proteinExistence type="predicted"/>
<dbReference type="NCBIfam" id="TIGR01427">
    <property type="entry name" value="PTS_IIC_fructo"/>
    <property type="match status" value="1"/>
</dbReference>
<dbReference type="InterPro" id="IPR013014">
    <property type="entry name" value="PTS_EIIC_2"/>
</dbReference>
<dbReference type="GO" id="GO:0005886">
    <property type="term" value="C:plasma membrane"/>
    <property type="evidence" value="ECO:0007669"/>
    <property type="project" value="UniProtKB-SubCell"/>
</dbReference>
<feature type="transmembrane region" description="Helical" evidence="9">
    <location>
        <begin position="211"/>
        <end position="234"/>
    </location>
</feature>
<evidence type="ECO:0000259" key="10">
    <source>
        <dbReference type="PROSITE" id="PS51104"/>
    </source>
</evidence>
<keyword evidence="2" id="KW-0813">Transport</keyword>